<protein>
    <recommendedName>
        <fullName evidence="4">Plasmid replication DNA-binding protein KfrA</fullName>
    </recommendedName>
</protein>
<evidence type="ECO:0000256" key="1">
    <source>
        <dbReference type="SAM" id="Coils"/>
    </source>
</evidence>
<proteinExistence type="predicted"/>
<evidence type="ECO:0008006" key="4">
    <source>
        <dbReference type="Google" id="ProtNLM"/>
    </source>
</evidence>
<accession>A0A4Y4CRM7</accession>
<evidence type="ECO:0000313" key="2">
    <source>
        <dbReference type="EMBL" id="GEC95605.1"/>
    </source>
</evidence>
<reference evidence="2 3" key="1">
    <citation type="submission" date="2019-06" db="EMBL/GenBank/DDBJ databases">
        <title>Whole genome shotgun sequence of Zoogloea ramigera NBRC 15342.</title>
        <authorList>
            <person name="Hosoyama A."/>
            <person name="Uohara A."/>
            <person name="Ohji S."/>
            <person name="Ichikawa N."/>
        </authorList>
    </citation>
    <scope>NUCLEOTIDE SEQUENCE [LARGE SCALE GENOMIC DNA]</scope>
    <source>
        <strain evidence="2 3">NBRC 15342</strain>
    </source>
</reference>
<sequence>MARPSVIPGIKARLEEWLDHCEAAYLSQPEAARKPTLPLCPDGKINVRAVAQAIHLKPTQEKYLYERAELTQLINCIAEGQGVLPIGSRANQTDADKQIKQKIILHAKNAQEATQAATEAVAAQQELLERIRVLSAELAASNAEVERLRARLQAVENGVWVSVQ</sequence>
<dbReference type="OrthoDB" id="9151908at2"/>
<gene>
    <name evidence="2" type="ORF">ZRA01_16780</name>
</gene>
<keyword evidence="1" id="KW-0175">Coiled coil</keyword>
<dbReference type="RefSeq" id="WP_141351225.1">
    <property type="nucleotide sequence ID" value="NZ_BJNV01000023.1"/>
</dbReference>
<keyword evidence="3" id="KW-1185">Reference proteome</keyword>
<comment type="caution">
    <text evidence="2">The sequence shown here is derived from an EMBL/GenBank/DDBJ whole genome shotgun (WGS) entry which is preliminary data.</text>
</comment>
<evidence type="ECO:0000313" key="3">
    <source>
        <dbReference type="Proteomes" id="UP000318422"/>
    </source>
</evidence>
<feature type="coiled-coil region" evidence="1">
    <location>
        <begin position="124"/>
        <end position="158"/>
    </location>
</feature>
<organism evidence="2 3">
    <name type="scientific">Zoogloea ramigera</name>
    <dbReference type="NCBI Taxonomy" id="350"/>
    <lineage>
        <taxon>Bacteria</taxon>
        <taxon>Pseudomonadati</taxon>
        <taxon>Pseudomonadota</taxon>
        <taxon>Betaproteobacteria</taxon>
        <taxon>Rhodocyclales</taxon>
        <taxon>Zoogloeaceae</taxon>
        <taxon>Zoogloea</taxon>
    </lineage>
</organism>
<dbReference type="EMBL" id="BJNV01000023">
    <property type="protein sequence ID" value="GEC95605.1"/>
    <property type="molecule type" value="Genomic_DNA"/>
</dbReference>
<dbReference type="AlphaFoldDB" id="A0A4Y4CRM7"/>
<dbReference type="Proteomes" id="UP000318422">
    <property type="component" value="Unassembled WGS sequence"/>
</dbReference>
<name>A0A4Y4CRM7_ZOORA</name>